<dbReference type="Proteomes" id="UP000807469">
    <property type="component" value="Unassembled WGS sequence"/>
</dbReference>
<accession>A0A9P6CZK7</accession>
<gene>
    <name evidence="1" type="ORF">BDN70DRAFT_47712</name>
</gene>
<comment type="caution">
    <text evidence="1">The sequence shown here is derived from an EMBL/GenBank/DDBJ whole genome shotgun (WGS) entry which is preliminary data.</text>
</comment>
<organism evidence="1 2">
    <name type="scientific">Pholiota conissans</name>
    <dbReference type="NCBI Taxonomy" id="109636"/>
    <lineage>
        <taxon>Eukaryota</taxon>
        <taxon>Fungi</taxon>
        <taxon>Dikarya</taxon>
        <taxon>Basidiomycota</taxon>
        <taxon>Agaricomycotina</taxon>
        <taxon>Agaricomycetes</taxon>
        <taxon>Agaricomycetidae</taxon>
        <taxon>Agaricales</taxon>
        <taxon>Agaricineae</taxon>
        <taxon>Strophariaceae</taxon>
        <taxon>Pholiota</taxon>
    </lineage>
</organism>
<keyword evidence="2" id="KW-1185">Reference proteome</keyword>
<evidence type="ECO:0000313" key="1">
    <source>
        <dbReference type="EMBL" id="KAF9478419.1"/>
    </source>
</evidence>
<sequence>MMSDICLVTRARWYFSLGVPRTACAFRKDAPLRHFYYMRNGVMRDSPNVSIARRFWDERWVVDVEAPQTGGGWRVRWYRMR</sequence>
<protein>
    <submittedName>
        <fullName evidence="1">Uncharacterized protein</fullName>
    </submittedName>
</protein>
<evidence type="ECO:0000313" key="2">
    <source>
        <dbReference type="Proteomes" id="UP000807469"/>
    </source>
</evidence>
<dbReference type="EMBL" id="MU155235">
    <property type="protein sequence ID" value="KAF9478419.1"/>
    <property type="molecule type" value="Genomic_DNA"/>
</dbReference>
<dbReference type="AlphaFoldDB" id="A0A9P6CZK7"/>
<proteinExistence type="predicted"/>
<name>A0A9P6CZK7_9AGAR</name>
<reference evidence="1" key="1">
    <citation type="submission" date="2020-11" db="EMBL/GenBank/DDBJ databases">
        <authorList>
            <consortium name="DOE Joint Genome Institute"/>
            <person name="Ahrendt S."/>
            <person name="Riley R."/>
            <person name="Andreopoulos W."/>
            <person name="Labutti K."/>
            <person name="Pangilinan J."/>
            <person name="Ruiz-Duenas F.J."/>
            <person name="Barrasa J.M."/>
            <person name="Sanchez-Garcia M."/>
            <person name="Camarero S."/>
            <person name="Miyauchi S."/>
            <person name="Serrano A."/>
            <person name="Linde D."/>
            <person name="Babiker R."/>
            <person name="Drula E."/>
            <person name="Ayuso-Fernandez I."/>
            <person name="Pacheco R."/>
            <person name="Padilla G."/>
            <person name="Ferreira P."/>
            <person name="Barriuso J."/>
            <person name="Kellner H."/>
            <person name="Castanera R."/>
            <person name="Alfaro M."/>
            <person name="Ramirez L."/>
            <person name="Pisabarro A.G."/>
            <person name="Kuo A."/>
            <person name="Tritt A."/>
            <person name="Lipzen A."/>
            <person name="He G."/>
            <person name="Yan M."/>
            <person name="Ng V."/>
            <person name="Cullen D."/>
            <person name="Martin F."/>
            <person name="Rosso M.-N."/>
            <person name="Henrissat B."/>
            <person name="Hibbett D."/>
            <person name="Martinez A.T."/>
            <person name="Grigoriev I.V."/>
        </authorList>
    </citation>
    <scope>NUCLEOTIDE SEQUENCE</scope>
    <source>
        <strain evidence="1">CIRM-BRFM 674</strain>
    </source>
</reference>